<feature type="site" description="Positions MEP for the nucleophilic attack" evidence="7">
    <location>
        <position position="210"/>
    </location>
</feature>
<dbReference type="InterPro" id="IPR018294">
    <property type="entry name" value="ISPD_synthase_CS"/>
</dbReference>
<evidence type="ECO:0000256" key="6">
    <source>
        <dbReference type="ARBA" id="ARBA00023229"/>
    </source>
</evidence>
<comment type="caution">
    <text evidence="9">The sequence shown here is derived from an EMBL/GenBank/DDBJ whole genome shotgun (WGS) entry which is preliminary data.</text>
</comment>
<evidence type="ECO:0000256" key="8">
    <source>
        <dbReference type="SAM" id="MobiDB-lite"/>
    </source>
</evidence>
<dbReference type="InterPro" id="IPR050088">
    <property type="entry name" value="IspD/TarI_cytidylyltransf_bact"/>
</dbReference>
<feature type="region of interest" description="Disordered" evidence="8">
    <location>
        <begin position="92"/>
        <end position="112"/>
    </location>
</feature>
<sequence length="293" mass="29680">MSVAAVVTAAGSGTRLGASVPKALVELAGEPLIVHAVRGMVAAGVRDVVVTVPADHEAEFERVLAGLADEFALLATPTPGFWGAKGSADAGGGIGAESRGREPGSDVIGRSDEPGADVVRVRCVVGGGTRQESVAHGLAAVDADVVLIHDAARCLTPPAVIRRVVEAVRAGAGAVVPVMPVTDTMKRIGGSGVGGSAPAGAEPLGETVDRGELRAVQTPQGFRTDLVKRAHAEGVKLSASELSAAPDDAALVELIGEQVWAVPGDAECLKITTPFDLAVAEFLCEQRRKGSDV</sequence>
<evidence type="ECO:0000256" key="4">
    <source>
        <dbReference type="ARBA" id="ARBA00022679"/>
    </source>
</evidence>
<dbReference type="PANTHER" id="PTHR32125:SF4">
    <property type="entry name" value="2-C-METHYL-D-ERYTHRITOL 4-PHOSPHATE CYTIDYLYLTRANSFERASE, CHLOROPLASTIC"/>
    <property type="match status" value="1"/>
</dbReference>
<dbReference type="Pfam" id="PF01128">
    <property type="entry name" value="IspD"/>
    <property type="match status" value="2"/>
</dbReference>
<evidence type="ECO:0000313" key="9">
    <source>
        <dbReference type="EMBL" id="MDP9801116.1"/>
    </source>
</evidence>
<evidence type="ECO:0000256" key="7">
    <source>
        <dbReference type="HAMAP-Rule" id="MF_00108"/>
    </source>
</evidence>
<name>A0ABT9NBN1_9ACTO</name>
<comment type="catalytic activity">
    <reaction evidence="1 7">
        <text>2-C-methyl-D-erythritol 4-phosphate + CTP + H(+) = 4-CDP-2-C-methyl-D-erythritol + diphosphate</text>
        <dbReference type="Rhea" id="RHEA:13429"/>
        <dbReference type="ChEBI" id="CHEBI:15378"/>
        <dbReference type="ChEBI" id="CHEBI:33019"/>
        <dbReference type="ChEBI" id="CHEBI:37563"/>
        <dbReference type="ChEBI" id="CHEBI:57823"/>
        <dbReference type="ChEBI" id="CHEBI:58262"/>
        <dbReference type="EC" id="2.7.7.60"/>
    </reaction>
</comment>
<evidence type="ECO:0000256" key="1">
    <source>
        <dbReference type="ARBA" id="ARBA00001282"/>
    </source>
</evidence>
<keyword evidence="6 7" id="KW-0414">Isoprene biosynthesis</keyword>
<dbReference type="PROSITE" id="PS01295">
    <property type="entry name" value="ISPD"/>
    <property type="match status" value="1"/>
</dbReference>
<keyword evidence="4 7" id="KW-0808">Transferase</keyword>
<evidence type="ECO:0000256" key="5">
    <source>
        <dbReference type="ARBA" id="ARBA00022695"/>
    </source>
</evidence>
<dbReference type="Proteomes" id="UP001235966">
    <property type="component" value="Unassembled WGS sequence"/>
</dbReference>
<protein>
    <recommendedName>
        <fullName evidence="7">2-C-methyl-D-erythritol 4-phosphate cytidylyltransferase</fullName>
        <ecNumber evidence="7">2.7.7.60</ecNumber>
    </recommendedName>
    <alternativeName>
        <fullName evidence="7">4-diphosphocytidyl-2C-methyl-D-erythritol synthase</fullName>
    </alternativeName>
    <alternativeName>
        <fullName evidence="7">MEP cytidylyltransferase</fullName>
        <shortName evidence="7">MCT</shortName>
    </alternativeName>
</protein>
<comment type="function">
    <text evidence="7">Catalyzes the formation of 4-diphosphocytidyl-2-C-methyl-D-erythritol from CTP and 2-C-methyl-D-erythritol 4-phosphate (MEP).</text>
</comment>
<accession>A0ABT9NBN1</accession>
<feature type="site" description="Transition state stabilizer" evidence="7">
    <location>
        <position position="22"/>
    </location>
</feature>
<feature type="site" description="Transition state stabilizer" evidence="7">
    <location>
        <position position="15"/>
    </location>
</feature>
<feature type="site" description="Positions MEP for the nucleophilic attack" evidence="7">
    <location>
        <position position="270"/>
    </location>
</feature>
<dbReference type="InterPro" id="IPR034683">
    <property type="entry name" value="IspD/TarI"/>
</dbReference>
<keyword evidence="5 7" id="KW-0548">Nucleotidyltransferase</keyword>
<evidence type="ECO:0000256" key="3">
    <source>
        <dbReference type="ARBA" id="ARBA00009789"/>
    </source>
</evidence>
<dbReference type="EMBL" id="JAUSQW010000001">
    <property type="protein sequence ID" value="MDP9801116.1"/>
    <property type="molecule type" value="Genomic_DNA"/>
</dbReference>
<gene>
    <name evidence="7" type="primary">ispD</name>
    <name evidence="9" type="ORF">J2S49_001192</name>
</gene>
<dbReference type="Gene3D" id="3.90.550.10">
    <property type="entry name" value="Spore Coat Polysaccharide Biosynthesis Protein SpsA, Chain A"/>
    <property type="match status" value="1"/>
</dbReference>
<comment type="similarity">
    <text evidence="3 7">Belongs to the IspD/TarI cytidylyltransferase family. IspD subfamily.</text>
</comment>
<dbReference type="InterPro" id="IPR001228">
    <property type="entry name" value="IspD"/>
</dbReference>
<dbReference type="EC" id="2.7.7.60" evidence="7"/>
<proteinExistence type="inferred from homology"/>
<dbReference type="RefSeq" id="WP_278058825.1">
    <property type="nucleotide sequence ID" value="NZ_CP121247.1"/>
</dbReference>
<feature type="compositionally biased region" description="Basic and acidic residues" evidence="8">
    <location>
        <begin position="98"/>
        <end position="112"/>
    </location>
</feature>
<evidence type="ECO:0000313" key="10">
    <source>
        <dbReference type="Proteomes" id="UP001235966"/>
    </source>
</evidence>
<evidence type="ECO:0000256" key="2">
    <source>
        <dbReference type="ARBA" id="ARBA00004787"/>
    </source>
</evidence>
<keyword evidence="10" id="KW-1185">Reference proteome</keyword>
<dbReference type="CDD" id="cd02516">
    <property type="entry name" value="CDP-ME_synthetase"/>
    <property type="match status" value="1"/>
</dbReference>
<organism evidence="9 10">
    <name type="scientific">Arcanobacterium wilhelmae</name>
    <dbReference type="NCBI Taxonomy" id="1803177"/>
    <lineage>
        <taxon>Bacteria</taxon>
        <taxon>Bacillati</taxon>
        <taxon>Actinomycetota</taxon>
        <taxon>Actinomycetes</taxon>
        <taxon>Actinomycetales</taxon>
        <taxon>Actinomycetaceae</taxon>
        <taxon>Arcanobacterium</taxon>
    </lineage>
</organism>
<dbReference type="GO" id="GO:0050518">
    <property type="term" value="F:2-C-methyl-D-erythritol 4-phosphate cytidylyltransferase activity"/>
    <property type="evidence" value="ECO:0007669"/>
    <property type="project" value="UniProtKB-EC"/>
</dbReference>
<dbReference type="PANTHER" id="PTHR32125">
    <property type="entry name" value="2-C-METHYL-D-ERYTHRITOL 4-PHOSPHATE CYTIDYLYLTRANSFERASE, CHLOROPLASTIC"/>
    <property type="match status" value="1"/>
</dbReference>
<dbReference type="SUPFAM" id="SSF53448">
    <property type="entry name" value="Nucleotide-diphospho-sugar transferases"/>
    <property type="match status" value="1"/>
</dbReference>
<dbReference type="HAMAP" id="MF_00108">
    <property type="entry name" value="IspD"/>
    <property type="match status" value="1"/>
</dbReference>
<dbReference type="InterPro" id="IPR029044">
    <property type="entry name" value="Nucleotide-diphossugar_trans"/>
</dbReference>
<reference evidence="9 10" key="1">
    <citation type="submission" date="2023-07" db="EMBL/GenBank/DDBJ databases">
        <title>Sequencing the genomes of 1000 actinobacteria strains.</title>
        <authorList>
            <person name="Klenk H.-P."/>
        </authorList>
    </citation>
    <scope>NUCLEOTIDE SEQUENCE [LARGE SCALE GENOMIC DNA]</scope>
    <source>
        <strain evidence="9 10">DSM 102162</strain>
    </source>
</reference>
<comment type="pathway">
    <text evidence="2 7">Isoprenoid biosynthesis; isopentenyl diphosphate biosynthesis via DXP pathway; isopentenyl diphosphate from 1-deoxy-D-xylulose 5-phosphate: step 2/6.</text>
</comment>